<dbReference type="InterPro" id="IPR036388">
    <property type="entry name" value="WH-like_DNA-bd_sf"/>
</dbReference>
<evidence type="ECO:0000313" key="1">
    <source>
        <dbReference type="EMBL" id="AIE90757.1"/>
    </source>
</evidence>
<dbReference type="Gene3D" id="1.10.10.10">
    <property type="entry name" value="Winged helix-like DNA-binding domain superfamily/Winged helix DNA-binding domain"/>
    <property type="match status" value="1"/>
</dbReference>
<name>A0A075FLY9_9ARCH</name>
<reference evidence="1" key="1">
    <citation type="journal article" date="2014" name="Genome Biol. Evol.">
        <title>Pangenome evidence for extensive interdomain horizontal transfer affecting lineage core and shell genes in uncultured planktonic thaumarchaeota and euryarchaeota.</title>
        <authorList>
            <person name="Deschamps P."/>
            <person name="Zivanovic Y."/>
            <person name="Moreira D."/>
            <person name="Rodriguez-Valera F."/>
            <person name="Lopez-Garcia P."/>
        </authorList>
    </citation>
    <scope>NUCLEOTIDE SEQUENCE</scope>
</reference>
<dbReference type="InterPro" id="IPR036390">
    <property type="entry name" value="WH_DNA-bd_sf"/>
</dbReference>
<dbReference type="SUPFAM" id="SSF46785">
    <property type="entry name" value="Winged helix' DNA-binding domain"/>
    <property type="match status" value="1"/>
</dbReference>
<dbReference type="AlphaFoldDB" id="A0A075FLY9"/>
<dbReference type="EMBL" id="KF900318">
    <property type="protein sequence ID" value="AIE90757.1"/>
    <property type="molecule type" value="Genomic_DNA"/>
</dbReference>
<proteinExistence type="predicted"/>
<evidence type="ECO:0008006" key="2">
    <source>
        <dbReference type="Google" id="ProtNLM"/>
    </source>
</evidence>
<organism evidence="1">
    <name type="scientific">uncultured marine thaumarchaeote AD1000_06_F06</name>
    <dbReference type="NCBI Taxonomy" id="1455885"/>
    <lineage>
        <taxon>Archaea</taxon>
        <taxon>Nitrososphaerota</taxon>
        <taxon>environmental samples</taxon>
    </lineage>
</organism>
<sequence length="62" mass="7113">MDTEPKDVIVLGSIRRGKKKFSNIQNETRINPEELNSILEQLENNGFINVEEKKGCLVKKLN</sequence>
<accession>A0A075FLY9</accession>
<protein>
    <recommendedName>
        <fullName evidence="2">Transcriptional regulator</fullName>
    </recommendedName>
</protein>